<feature type="transmembrane region" description="Helical" evidence="1">
    <location>
        <begin position="104"/>
        <end position="125"/>
    </location>
</feature>
<keyword evidence="1" id="KW-0812">Transmembrane</keyword>
<reference evidence="2" key="1">
    <citation type="journal article" date="2014" name="Int. J. Syst. Evol. Microbiol.">
        <title>Complete genome sequence of Corynebacterium casei LMG S-19264T (=DSM 44701T), isolated from a smear-ripened cheese.</title>
        <authorList>
            <consortium name="US DOE Joint Genome Institute (JGI-PGF)"/>
            <person name="Walter F."/>
            <person name="Albersmeier A."/>
            <person name="Kalinowski J."/>
            <person name="Ruckert C."/>
        </authorList>
    </citation>
    <scope>NUCLEOTIDE SEQUENCE</scope>
    <source>
        <strain evidence="2">CGMCC 1.15179</strain>
    </source>
</reference>
<dbReference type="AlphaFoldDB" id="A0A8J2VFH0"/>
<feature type="transmembrane region" description="Helical" evidence="1">
    <location>
        <begin position="70"/>
        <end position="92"/>
    </location>
</feature>
<dbReference type="Proteomes" id="UP000625210">
    <property type="component" value="Unassembled WGS sequence"/>
</dbReference>
<accession>A0A8J2VFH0</accession>
<keyword evidence="1" id="KW-1133">Transmembrane helix</keyword>
<evidence type="ECO:0000313" key="2">
    <source>
        <dbReference type="EMBL" id="GGE08898.1"/>
    </source>
</evidence>
<comment type="caution">
    <text evidence="2">The sequence shown here is derived from an EMBL/GenBank/DDBJ whole genome shotgun (WGS) entry which is preliminary data.</text>
</comment>
<protein>
    <submittedName>
        <fullName evidence="2">Uncharacterized protein</fullName>
    </submittedName>
</protein>
<keyword evidence="3" id="KW-1185">Reference proteome</keyword>
<sequence length="238" mass="27289">MEAVQQPKPPSSHKLFLVTRMLLHSASTTLWNIAVLIFPVALLVQGLYWVQQWLFHPGNALYFHPYADTATTTAFILLLMFTFYLYGSLLRAGRTQWRQTIRKFLVPLILSLPLGGMVMDSYIAVTPQGVVHSDFWSLGDQTAHSWQDVEWISVTYQTGHEQDHFTGSYYLHFRDGTALEIWNRANMSTQDLVRVDRLATAKGIPFRVLSPLTPEAKQLISQDWTQQQSLFIQGLYAR</sequence>
<feature type="transmembrane region" description="Helical" evidence="1">
    <location>
        <begin position="30"/>
        <end position="50"/>
    </location>
</feature>
<reference evidence="2" key="2">
    <citation type="submission" date="2020-09" db="EMBL/GenBank/DDBJ databases">
        <authorList>
            <person name="Sun Q."/>
            <person name="Zhou Y."/>
        </authorList>
    </citation>
    <scope>NUCLEOTIDE SEQUENCE</scope>
    <source>
        <strain evidence="2">CGMCC 1.15179</strain>
    </source>
</reference>
<dbReference type="EMBL" id="BMHQ01000002">
    <property type="protein sequence ID" value="GGE08898.1"/>
    <property type="molecule type" value="Genomic_DNA"/>
</dbReference>
<proteinExistence type="predicted"/>
<organism evidence="2 3">
    <name type="scientific">Marinithermofilum abyssi</name>
    <dbReference type="NCBI Taxonomy" id="1571185"/>
    <lineage>
        <taxon>Bacteria</taxon>
        <taxon>Bacillati</taxon>
        <taxon>Bacillota</taxon>
        <taxon>Bacilli</taxon>
        <taxon>Bacillales</taxon>
        <taxon>Thermoactinomycetaceae</taxon>
        <taxon>Marinithermofilum</taxon>
    </lineage>
</organism>
<gene>
    <name evidence="2" type="ORF">GCM10011571_07740</name>
</gene>
<dbReference type="RefSeq" id="WP_188646569.1">
    <property type="nucleotide sequence ID" value="NZ_BMHQ01000002.1"/>
</dbReference>
<keyword evidence="1" id="KW-0472">Membrane</keyword>
<evidence type="ECO:0000256" key="1">
    <source>
        <dbReference type="SAM" id="Phobius"/>
    </source>
</evidence>
<name>A0A8J2VFH0_9BACL</name>
<evidence type="ECO:0000313" key="3">
    <source>
        <dbReference type="Proteomes" id="UP000625210"/>
    </source>
</evidence>